<protein>
    <submittedName>
        <fullName evidence="2">DUF4150 domain-containing protein</fullName>
    </submittedName>
</protein>
<comment type="caution">
    <text evidence="2">The sequence shown here is derived from an EMBL/GenBank/DDBJ whole genome shotgun (WGS) entry which is preliminary data.</text>
</comment>
<dbReference type="RefSeq" id="WP_379899036.1">
    <property type="nucleotide sequence ID" value="NZ_JBHRTR010000018.1"/>
</dbReference>
<name>A0ABV7KX50_9PROT</name>
<dbReference type="CDD" id="cd14740">
    <property type="entry name" value="PAAR_4"/>
    <property type="match status" value="1"/>
</dbReference>
<gene>
    <name evidence="2" type="ORF">ACFOGJ_06585</name>
</gene>
<dbReference type="EMBL" id="JBHRTR010000018">
    <property type="protein sequence ID" value="MFC3226887.1"/>
    <property type="molecule type" value="Genomic_DNA"/>
</dbReference>
<accession>A0ABV7KX50</accession>
<evidence type="ECO:0000313" key="2">
    <source>
        <dbReference type="EMBL" id="MFC3226887.1"/>
    </source>
</evidence>
<evidence type="ECO:0000313" key="3">
    <source>
        <dbReference type="Proteomes" id="UP001595528"/>
    </source>
</evidence>
<reference evidence="3" key="1">
    <citation type="journal article" date="2019" name="Int. J. Syst. Evol. Microbiol.">
        <title>The Global Catalogue of Microorganisms (GCM) 10K type strain sequencing project: providing services to taxonomists for standard genome sequencing and annotation.</title>
        <authorList>
            <consortium name="The Broad Institute Genomics Platform"/>
            <consortium name="The Broad Institute Genome Sequencing Center for Infectious Disease"/>
            <person name="Wu L."/>
            <person name="Ma J."/>
        </authorList>
    </citation>
    <scope>NUCLEOTIDE SEQUENCE [LARGE SCALE GENOMIC DNA]</scope>
    <source>
        <strain evidence="3">KCTC 42964</strain>
    </source>
</reference>
<keyword evidence="3" id="KW-1185">Reference proteome</keyword>
<sequence length="130" mass="13379">MFNNTSMGGQSLGFPDVCKTPTPVGSVPIPYPNTAEEPLNLPFMPSVFYGCGPAHVVSGVTELSEGDEPGVGMGVASGQDSGPERTILPSMTVFVNGQPVDKMTSPTSHNGNNAIGAKLVPSQVVTMTLT</sequence>
<dbReference type="Pfam" id="PF13665">
    <property type="entry name" value="Tox-PAAR-like"/>
    <property type="match status" value="1"/>
</dbReference>
<organism evidence="2 3">
    <name type="scientific">Marinibaculum pumilum</name>
    <dbReference type="NCBI Taxonomy" id="1766165"/>
    <lineage>
        <taxon>Bacteria</taxon>
        <taxon>Pseudomonadati</taxon>
        <taxon>Pseudomonadota</taxon>
        <taxon>Alphaproteobacteria</taxon>
        <taxon>Rhodospirillales</taxon>
        <taxon>Rhodospirillaceae</taxon>
        <taxon>Marinibaculum</taxon>
    </lineage>
</organism>
<proteinExistence type="predicted"/>
<evidence type="ECO:0000256" key="1">
    <source>
        <dbReference type="SAM" id="MobiDB-lite"/>
    </source>
</evidence>
<dbReference type="Proteomes" id="UP001595528">
    <property type="component" value="Unassembled WGS sequence"/>
</dbReference>
<feature type="region of interest" description="Disordered" evidence="1">
    <location>
        <begin position="63"/>
        <end position="85"/>
    </location>
</feature>